<protein>
    <submittedName>
        <fullName evidence="1">Uncharacterized protein</fullName>
    </submittedName>
</protein>
<organism evidence="1 2">
    <name type="scientific">Zophobas morio</name>
    <dbReference type="NCBI Taxonomy" id="2755281"/>
    <lineage>
        <taxon>Eukaryota</taxon>
        <taxon>Metazoa</taxon>
        <taxon>Ecdysozoa</taxon>
        <taxon>Arthropoda</taxon>
        <taxon>Hexapoda</taxon>
        <taxon>Insecta</taxon>
        <taxon>Pterygota</taxon>
        <taxon>Neoptera</taxon>
        <taxon>Endopterygota</taxon>
        <taxon>Coleoptera</taxon>
        <taxon>Polyphaga</taxon>
        <taxon>Cucujiformia</taxon>
        <taxon>Tenebrionidae</taxon>
        <taxon>Zophobas</taxon>
    </lineage>
</organism>
<reference evidence="1" key="1">
    <citation type="journal article" date="2023" name="G3 (Bethesda)">
        <title>Whole genome assemblies of Zophobas morio and Tenebrio molitor.</title>
        <authorList>
            <person name="Kaur S."/>
            <person name="Stinson S.A."/>
            <person name="diCenzo G.C."/>
        </authorList>
    </citation>
    <scope>NUCLEOTIDE SEQUENCE</scope>
    <source>
        <strain evidence="1">QUZm001</strain>
    </source>
</reference>
<gene>
    <name evidence="1" type="ORF">Zmor_007404</name>
</gene>
<dbReference type="Proteomes" id="UP001168821">
    <property type="component" value="Unassembled WGS sequence"/>
</dbReference>
<evidence type="ECO:0000313" key="1">
    <source>
        <dbReference type="EMBL" id="KAJ3663095.1"/>
    </source>
</evidence>
<proteinExistence type="predicted"/>
<evidence type="ECO:0000313" key="2">
    <source>
        <dbReference type="Proteomes" id="UP001168821"/>
    </source>
</evidence>
<name>A0AA38MM32_9CUCU</name>
<dbReference type="EMBL" id="JALNTZ010000002">
    <property type="protein sequence ID" value="KAJ3663095.1"/>
    <property type="molecule type" value="Genomic_DNA"/>
</dbReference>
<keyword evidence="2" id="KW-1185">Reference proteome</keyword>
<sequence length="93" mass="9992">MACAVDSTAKNDVRKPINSNQRRISCIRWTVRSSLPNLRICDSTEAIGGMENCGDTVCQSQKMTPVSVCCNRYGKKLEDALPTAGKQVGAGVS</sequence>
<accession>A0AA38MM32</accession>
<dbReference type="AlphaFoldDB" id="A0AA38MM32"/>
<comment type="caution">
    <text evidence="1">The sequence shown here is derived from an EMBL/GenBank/DDBJ whole genome shotgun (WGS) entry which is preliminary data.</text>
</comment>